<keyword evidence="4" id="KW-1185">Reference proteome</keyword>
<dbReference type="PANTHER" id="PTHR36507:SF1">
    <property type="entry name" value="BLL1555 PROTEIN"/>
    <property type="match status" value="1"/>
</dbReference>
<name>A0ABX0V8W6_9HYPH</name>
<accession>A0ABX0V8W6</accession>
<sequence length="111" mass="12261">MARTETWRVAFLLVPLLAGAAAFAVDAPTNEVKIENFTFAPEAITVLAGTKVTWVNRDDIPHTVTAQDHSFRSKALDTNDSFSFTFEKPGEYAYFCSIHPKMVGKIIVKAP</sequence>
<feature type="chain" id="PRO_5046717897" evidence="1">
    <location>
        <begin position="25"/>
        <end position="111"/>
    </location>
</feature>
<dbReference type="InterPro" id="IPR008972">
    <property type="entry name" value="Cupredoxin"/>
</dbReference>
<dbReference type="EMBL" id="JAATJS010000001">
    <property type="protein sequence ID" value="NIX75135.1"/>
    <property type="molecule type" value="Genomic_DNA"/>
</dbReference>
<dbReference type="InterPro" id="IPR028096">
    <property type="entry name" value="EfeO_Cupredoxin"/>
</dbReference>
<dbReference type="Gene3D" id="2.60.40.420">
    <property type="entry name" value="Cupredoxins - blue copper proteins"/>
    <property type="match status" value="1"/>
</dbReference>
<dbReference type="InterPro" id="IPR035668">
    <property type="entry name" value="Amicyanin"/>
</dbReference>
<dbReference type="CDD" id="cd13921">
    <property type="entry name" value="Amicyanin"/>
    <property type="match status" value="1"/>
</dbReference>
<evidence type="ECO:0000313" key="4">
    <source>
        <dbReference type="Proteomes" id="UP000707352"/>
    </source>
</evidence>
<dbReference type="RefSeq" id="WP_167671025.1">
    <property type="nucleotide sequence ID" value="NZ_JAATJS010000001.1"/>
</dbReference>
<organism evidence="3 4">
    <name type="scientific">Microvirga terricola</name>
    <dbReference type="NCBI Taxonomy" id="2719797"/>
    <lineage>
        <taxon>Bacteria</taxon>
        <taxon>Pseudomonadati</taxon>
        <taxon>Pseudomonadota</taxon>
        <taxon>Alphaproteobacteria</taxon>
        <taxon>Hyphomicrobiales</taxon>
        <taxon>Methylobacteriaceae</taxon>
        <taxon>Microvirga</taxon>
    </lineage>
</organism>
<dbReference type="SUPFAM" id="SSF49503">
    <property type="entry name" value="Cupredoxins"/>
    <property type="match status" value="1"/>
</dbReference>
<feature type="domain" description="EfeO-type cupredoxin-like" evidence="2">
    <location>
        <begin position="9"/>
        <end position="108"/>
    </location>
</feature>
<proteinExistence type="predicted"/>
<feature type="signal peptide" evidence="1">
    <location>
        <begin position="1"/>
        <end position="24"/>
    </location>
</feature>
<dbReference type="Proteomes" id="UP000707352">
    <property type="component" value="Unassembled WGS sequence"/>
</dbReference>
<protein>
    <submittedName>
        <fullName evidence="3">Cupredoxin family copper-binding protein</fullName>
    </submittedName>
</protein>
<gene>
    <name evidence="3" type="ORF">HB375_00725</name>
</gene>
<evidence type="ECO:0000313" key="3">
    <source>
        <dbReference type="EMBL" id="NIX75135.1"/>
    </source>
</evidence>
<evidence type="ECO:0000259" key="2">
    <source>
        <dbReference type="Pfam" id="PF13473"/>
    </source>
</evidence>
<comment type="caution">
    <text evidence="3">The sequence shown here is derived from an EMBL/GenBank/DDBJ whole genome shotgun (WGS) entry which is preliminary data.</text>
</comment>
<keyword evidence="1" id="KW-0732">Signal</keyword>
<dbReference type="InterPro" id="IPR052721">
    <property type="entry name" value="ET_Amicyanin"/>
</dbReference>
<dbReference type="Pfam" id="PF13473">
    <property type="entry name" value="Cupredoxin_1"/>
    <property type="match status" value="1"/>
</dbReference>
<reference evidence="3 4" key="1">
    <citation type="submission" date="2020-03" db="EMBL/GenBank/DDBJ databases">
        <title>The genome sequence of Microvirga sp. c23x22.</title>
        <authorList>
            <person name="Zhang X."/>
        </authorList>
    </citation>
    <scope>NUCLEOTIDE SEQUENCE [LARGE SCALE GENOMIC DNA]</scope>
    <source>
        <strain evidence="4">c23x22</strain>
    </source>
</reference>
<dbReference type="PANTHER" id="PTHR36507">
    <property type="entry name" value="BLL1555 PROTEIN"/>
    <property type="match status" value="1"/>
</dbReference>
<evidence type="ECO:0000256" key="1">
    <source>
        <dbReference type="SAM" id="SignalP"/>
    </source>
</evidence>